<dbReference type="Proteomes" id="UP000079169">
    <property type="component" value="Unplaced"/>
</dbReference>
<accession>A0A3Q0J2W4</accession>
<name>A0A3Q0J2W4_DIACI</name>
<gene>
    <name evidence="2" type="primary">LOC113469377</name>
</gene>
<proteinExistence type="predicted"/>
<reference evidence="2" key="1">
    <citation type="submission" date="2025-08" db="UniProtKB">
        <authorList>
            <consortium name="RefSeq"/>
        </authorList>
    </citation>
    <scope>IDENTIFICATION</scope>
</reference>
<protein>
    <submittedName>
        <fullName evidence="2">Uncharacterized protein LOC113469377</fullName>
    </submittedName>
</protein>
<dbReference type="AlphaFoldDB" id="A0A3Q0J2W4"/>
<dbReference type="STRING" id="121845.A0A3Q0J2W4"/>
<dbReference type="GeneID" id="113469377"/>
<dbReference type="RefSeq" id="XP_026682827.1">
    <property type="nucleotide sequence ID" value="XM_026827026.1"/>
</dbReference>
<evidence type="ECO:0000313" key="1">
    <source>
        <dbReference type="Proteomes" id="UP000079169"/>
    </source>
</evidence>
<evidence type="ECO:0000313" key="2">
    <source>
        <dbReference type="RefSeq" id="XP_026682827.1"/>
    </source>
</evidence>
<organism evidence="1 2">
    <name type="scientific">Diaphorina citri</name>
    <name type="common">Asian citrus psyllid</name>
    <dbReference type="NCBI Taxonomy" id="121845"/>
    <lineage>
        <taxon>Eukaryota</taxon>
        <taxon>Metazoa</taxon>
        <taxon>Ecdysozoa</taxon>
        <taxon>Arthropoda</taxon>
        <taxon>Hexapoda</taxon>
        <taxon>Insecta</taxon>
        <taxon>Pterygota</taxon>
        <taxon>Neoptera</taxon>
        <taxon>Paraneoptera</taxon>
        <taxon>Hemiptera</taxon>
        <taxon>Sternorrhyncha</taxon>
        <taxon>Psylloidea</taxon>
        <taxon>Psyllidae</taxon>
        <taxon>Diaphorininae</taxon>
        <taxon>Diaphorina</taxon>
    </lineage>
</organism>
<dbReference type="PaxDb" id="121845-A0A3Q0J2W4"/>
<dbReference type="KEGG" id="dci:113469377"/>
<keyword evidence="1" id="KW-1185">Reference proteome</keyword>
<sequence length="208" mass="24079">MAARGLLKNPGLFSGANRTPMSCIEEWVSMKHNHFMTFLHHLVFMCDKLLSSQEKDQLNSLYSGVEILDFIENKFHVQSPCRSHFVNLNKGSKYEEESEGKFFQEEMSSVKKQVAKDLMEDILDNCLSSQEKDQLNSLYSGVEILDFIENKFHVQSSCRSHFVNLNKGSKYEEESEGKFFQEEMSSVKKQVAKDLTEDILDNCFNIYE</sequence>